<evidence type="ECO:0000256" key="3">
    <source>
        <dbReference type="ARBA" id="ARBA00022475"/>
    </source>
</evidence>
<dbReference type="Gene3D" id="1.20.120.1220">
    <property type="match status" value="1"/>
</dbReference>
<dbReference type="Pfam" id="PF06750">
    <property type="entry name" value="A24_N_bact"/>
    <property type="match status" value="1"/>
</dbReference>
<dbReference type="InterPro" id="IPR050882">
    <property type="entry name" value="Prepilin_peptidase/N-MTase"/>
</dbReference>
<protein>
    <submittedName>
        <fullName evidence="10">Prepilin peptidase</fullName>
    </submittedName>
</protein>
<dbReference type="InterPro" id="IPR000045">
    <property type="entry name" value="Prepilin_IV_endopep_pep"/>
</dbReference>
<dbReference type="PANTHER" id="PTHR30487:SF0">
    <property type="entry name" value="PREPILIN LEADER PEPTIDASE_N-METHYLTRANSFERASE-RELATED"/>
    <property type="match status" value="1"/>
</dbReference>
<accession>A0A2N6UEB7</accession>
<dbReference type="OrthoDB" id="9789291at2"/>
<dbReference type="InterPro" id="IPR010627">
    <property type="entry name" value="Prepilin_pept_A24_N"/>
</dbReference>
<keyword evidence="11" id="KW-1185">Reference proteome</keyword>
<evidence type="ECO:0000313" key="10">
    <source>
        <dbReference type="EMBL" id="PMC79885.1"/>
    </source>
</evidence>
<feature type="transmembrane region" description="Helical" evidence="7">
    <location>
        <begin position="123"/>
        <end position="141"/>
    </location>
</feature>
<dbReference type="Proteomes" id="UP000235701">
    <property type="component" value="Unassembled WGS sequence"/>
</dbReference>
<dbReference type="Pfam" id="PF01478">
    <property type="entry name" value="Peptidase_A24"/>
    <property type="match status" value="1"/>
</dbReference>
<reference evidence="10 11" key="1">
    <citation type="submission" date="2017-09" db="EMBL/GenBank/DDBJ databases">
        <title>Bacterial strain isolated from the female urinary microbiota.</title>
        <authorList>
            <person name="Thomas-White K."/>
            <person name="Kumar N."/>
            <person name="Forster S."/>
            <person name="Putonti C."/>
            <person name="Lawley T."/>
            <person name="Wolfe A.J."/>
        </authorList>
    </citation>
    <scope>NUCLEOTIDE SEQUENCE [LARGE SCALE GENOMIC DNA]</scope>
    <source>
        <strain evidence="10 11">UMB0240</strain>
    </source>
</reference>
<feature type="transmembrane region" description="Helical" evidence="7">
    <location>
        <begin position="6"/>
        <end position="24"/>
    </location>
</feature>
<evidence type="ECO:0000256" key="1">
    <source>
        <dbReference type="ARBA" id="ARBA00004651"/>
    </source>
</evidence>
<evidence type="ECO:0000313" key="11">
    <source>
        <dbReference type="Proteomes" id="UP000235701"/>
    </source>
</evidence>
<evidence type="ECO:0000256" key="2">
    <source>
        <dbReference type="ARBA" id="ARBA00005801"/>
    </source>
</evidence>
<dbReference type="PANTHER" id="PTHR30487">
    <property type="entry name" value="TYPE 4 PREPILIN-LIKE PROTEINS LEADER PEPTIDE-PROCESSING ENZYME"/>
    <property type="match status" value="1"/>
</dbReference>
<evidence type="ECO:0000256" key="7">
    <source>
        <dbReference type="SAM" id="Phobius"/>
    </source>
</evidence>
<evidence type="ECO:0000256" key="6">
    <source>
        <dbReference type="ARBA" id="ARBA00023136"/>
    </source>
</evidence>
<keyword evidence="6 7" id="KW-0472">Membrane</keyword>
<evidence type="ECO:0000256" key="5">
    <source>
        <dbReference type="ARBA" id="ARBA00022989"/>
    </source>
</evidence>
<feature type="transmembrane region" description="Helical" evidence="7">
    <location>
        <begin position="44"/>
        <end position="62"/>
    </location>
</feature>
<dbReference type="EMBL" id="PNHQ01000008">
    <property type="protein sequence ID" value="PMC79885.1"/>
    <property type="molecule type" value="Genomic_DNA"/>
</dbReference>
<keyword evidence="4 7" id="KW-0812">Transmembrane</keyword>
<keyword evidence="3" id="KW-1003">Cell membrane</keyword>
<keyword evidence="5 7" id="KW-1133">Transmembrane helix</keyword>
<dbReference type="GO" id="GO:0005886">
    <property type="term" value="C:plasma membrane"/>
    <property type="evidence" value="ECO:0007669"/>
    <property type="project" value="UniProtKB-SubCell"/>
</dbReference>
<sequence>MILFIYYTILLVLFASLASFFMVVGSRTVYQQSFTLGRSKCDHCQVAISPIALIPLLGYIIIGGKCTHCKQPIPFAYPLCEGYFAISSLLLFHGHSNINSIYIFIAFIILLMMTSTDLALQIIPDRFQIILCILVIIYHYQNVHLEILTHSIFALLMFTTLITCNYLLPQGIGGGDIKTLTILALFHGPLSFPYLLMCACGLAICHIFYLKLKYNNLPSGLPFLPYLFFAYPIIFYIL</sequence>
<proteinExistence type="inferred from homology"/>
<name>A0A2N6UEB7_9LACT</name>
<evidence type="ECO:0000259" key="9">
    <source>
        <dbReference type="Pfam" id="PF06750"/>
    </source>
</evidence>
<dbReference type="RefSeq" id="WP_102199108.1">
    <property type="nucleotide sequence ID" value="NZ_PNHQ01000008.1"/>
</dbReference>
<feature type="domain" description="Prepilin peptidase A24 N-terminal" evidence="9">
    <location>
        <begin position="15"/>
        <end position="92"/>
    </location>
</feature>
<dbReference type="GO" id="GO:0004190">
    <property type="term" value="F:aspartic-type endopeptidase activity"/>
    <property type="evidence" value="ECO:0007669"/>
    <property type="project" value="InterPro"/>
</dbReference>
<organism evidence="10 11">
    <name type="scientific">Aerococcus viridans</name>
    <dbReference type="NCBI Taxonomy" id="1377"/>
    <lineage>
        <taxon>Bacteria</taxon>
        <taxon>Bacillati</taxon>
        <taxon>Bacillota</taxon>
        <taxon>Bacilli</taxon>
        <taxon>Lactobacillales</taxon>
        <taxon>Aerococcaceae</taxon>
        <taxon>Aerococcus</taxon>
    </lineage>
</organism>
<feature type="transmembrane region" description="Helical" evidence="7">
    <location>
        <begin position="221"/>
        <end position="237"/>
    </location>
</feature>
<gene>
    <name evidence="10" type="ORF">CJ191_04550</name>
</gene>
<feature type="transmembrane region" description="Helical" evidence="7">
    <location>
        <begin position="180"/>
        <end position="209"/>
    </location>
</feature>
<feature type="domain" description="Prepilin type IV endopeptidase peptidase" evidence="8">
    <location>
        <begin position="105"/>
        <end position="205"/>
    </location>
</feature>
<comment type="caution">
    <text evidence="10">The sequence shown here is derived from an EMBL/GenBank/DDBJ whole genome shotgun (WGS) entry which is preliminary data.</text>
</comment>
<evidence type="ECO:0000256" key="4">
    <source>
        <dbReference type="ARBA" id="ARBA00022692"/>
    </source>
</evidence>
<comment type="subcellular location">
    <subcellularLocation>
        <location evidence="1">Cell membrane</location>
        <topology evidence="1">Multi-pass membrane protein</topology>
    </subcellularLocation>
</comment>
<evidence type="ECO:0000259" key="8">
    <source>
        <dbReference type="Pfam" id="PF01478"/>
    </source>
</evidence>
<dbReference type="AlphaFoldDB" id="A0A2N6UEB7"/>
<feature type="transmembrane region" description="Helical" evidence="7">
    <location>
        <begin position="147"/>
        <end position="168"/>
    </location>
</feature>
<dbReference type="GO" id="GO:0006465">
    <property type="term" value="P:signal peptide processing"/>
    <property type="evidence" value="ECO:0007669"/>
    <property type="project" value="TreeGrafter"/>
</dbReference>
<comment type="similarity">
    <text evidence="2">Belongs to the peptidase A24 family.</text>
</comment>